<protein>
    <recommendedName>
        <fullName evidence="1">VWFA domain-containing protein</fullName>
    </recommendedName>
</protein>
<evidence type="ECO:0000313" key="3">
    <source>
        <dbReference type="Proteomes" id="UP001385951"/>
    </source>
</evidence>
<sequence>MCSGPEHQGDAAGPAQPSYCNLNLFHQPLAAGQAAPGGIGYISRDGHHFSCRNPAQMIQAFHVIFVIDRSGSMGGTDRRPLQNTPVTARISSRHNNRVGAVYSSLHGFWQARASALNAAVGTGVPRRDAYSVILFDHHIYQSVTNDFTSSPDDLLNLVLPYGSGGGTDYTLAIKEAQSVMETNWSTERVPVVIFLSDGECSIADETVRDICRRSVALGRPLSFHAVAFGPSNATLRRMTEVARQVQAAVPADPMHPTVPSSYTEALDTIRLAETFLGLAESLRKPRGALMRGA</sequence>
<feature type="domain" description="VWFA" evidence="1">
    <location>
        <begin position="62"/>
        <end position="275"/>
    </location>
</feature>
<accession>A0AAW0FFM1</accession>
<gene>
    <name evidence="2" type="ORF">QCA50_020155</name>
</gene>
<proteinExistence type="predicted"/>
<dbReference type="SMART" id="SM00327">
    <property type="entry name" value="VWA"/>
    <property type="match status" value="1"/>
</dbReference>
<dbReference type="InterPro" id="IPR002035">
    <property type="entry name" value="VWF_A"/>
</dbReference>
<dbReference type="AlphaFoldDB" id="A0AAW0FFM1"/>
<organism evidence="2 3">
    <name type="scientific">Cerrena zonata</name>
    <dbReference type="NCBI Taxonomy" id="2478898"/>
    <lineage>
        <taxon>Eukaryota</taxon>
        <taxon>Fungi</taxon>
        <taxon>Dikarya</taxon>
        <taxon>Basidiomycota</taxon>
        <taxon>Agaricomycotina</taxon>
        <taxon>Agaricomycetes</taxon>
        <taxon>Polyporales</taxon>
        <taxon>Cerrenaceae</taxon>
        <taxon>Cerrena</taxon>
    </lineage>
</organism>
<dbReference type="CDD" id="cd00198">
    <property type="entry name" value="vWFA"/>
    <property type="match status" value="1"/>
</dbReference>
<keyword evidence="3" id="KW-1185">Reference proteome</keyword>
<dbReference type="SUPFAM" id="SSF53300">
    <property type="entry name" value="vWA-like"/>
    <property type="match status" value="1"/>
</dbReference>
<dbReference type="Pfam" id="PF13519">
    <property type="entry name" value="VWA_2"/>
    <property type="match status" value="1"/>
</dbReference>
<comment type="caution">
    <text evidence="2">The sequence shown here is derived from an EMBL/GenBank/DDBJ whole genome shotgun (WGS) entry which is preliminary data.</text>
</comment>
<reference evidence="2 3" key="1">
    <citation type="submission" date="2022-09" db="EMBL/GenBank/DDBJ databases">
        <authorList>
            <person name="Palmer J.M."/>
        </authorList>
    </citation>
    <scope>NUCLEOTIDE SEQUENCE [LARGE SCALE GENOMIC DNA]</scope>
    <source>
        <strain evidence="2 3">DSM 7382</strain>
    </source>
</reference>
<dbReference type="Gene3D" id="3.40.50.410">
    <property type="entry name" value="von Willebrand factor, type A domain"/>
    <property type="match status" value="1"/>
</dbReference>
<evidence type="ECO:0000313" key="2">
    <source>
        <dbReference type="EMBL" id="KAK7676899.1"/>
    </source>
</evidence>
<dbReference type="InterPro" id="IPR036465">
    <property type="entry name" value="vWFA_dom_sf"/>
</dbReference>
<evidence type="ECO:0000259" key="1">
    <source>
        <dbReference type="PROSITE" id="PS50234"/>
    </source>
</evidence>
<name>A0AAW0FFM1_9APHY</name>
<dbReference type="Proteomes" id="UP001385951">
    <property type="component" value="Unassembled WGS sequence"/>
</dbReference>
<dbReference type="PROSITE" id="PS50234">
    <property type="entry name" value="VWFA"/>
    <property type="match status" value="1"/>
</dbReference>
<dbReference type="EMBL" id="JASBNA010000101">
    <property type="protein sequence ID" value="KAK7676899.1"/>
    <property type="molecule type" value="Genomic_DNA"/>
</dbReference>